<feature type="transmembrane region" description="Helical" evidence="7">
    <location>
        <begin position="93"/>
        <end position="113"/>
    </location>
</feature>
<dbReference type="Pfam" id="PF07681">
    <property type="entry name" value="DoxX"/>
    <property type="match status" value="1"/>
</dbReference>
<reference evidence="8" key="1">
    <citation type="submission" date="2020-04" db="EMBL/GenBank/DDBJ databases">
        <authorList>
            <person name="Zhang T."/>
        </authorList>
    </citation>
    <scope>NUCLEOTIDE SEQUENCE</scope>
    <source>
        <strain evidence="8">HKST-UBA01</strain>
    </source>
</reference>
<dbReference type="InterPro" id="IPR032808">
    <property type="entry name" value="DoxX"/>
</dbReference>
<evidence type="ECO:0000256" key="5">
    <source>
        <dbReference type="ARBA" id="ARBA00022989"/>
    </source>
</evidence>
<name>A0A956RQW3_UNCEI</name>
<evidence type="ECO:0000256" key="7">
    <source>
        <dbReference type="SAM" id="Phobius"/>
    </source>
</evidence>
<protein>
    <submittedName>
        <fullName evidence="8">DoxX family protein</fullName>
    </submittedName>
</protein>
<gene>
    <name evidence="8" type="ORF">KC729_09875</name>
</gene>
<evidence type="ECO:0000256" key="1">
    <source>
        <dbReference type="ARBA" id="ARBA00004651"/>
    </source>
</evidence>
<accession>A0A956RQW3</accession>
<evidence type="ECO:0000313" key="8">
    <source>
        <dbReference type="EMBL" id="MCA9727979.1"/>
    </source>
</evidence>
<evidence type="ECO:0000256" key="6">
    <source>
        <dbReference type="ARBA" id="ARBA00023136"/>
    </source>
</evidence>
<evidence type="ECO:0000313" key="9">
    <source>
        <dbReference type="Proteomes" id="UP000697710"/>
    </source>
</evidence>
<evidence type="ECO:0000256" key="4">
    <source>
        <dbReference type="ARBA" id="ARBA00022692"/>
    </source>
</evidence>
<reference evidence="8" key="2">
    <citation type="journal article" date="2021" name="Microbiome">
        <title>Successional dynamics and alternative stable states in a saline activated sludge microbial community over 9 years.</title>
        <authorList>
            <person name="Wang Y."/>
            <person name="Ye J."/>
            <person name="Ju F."/>
            <person name="Liu L."/>
            <person name="Boyd J.A."/>
            <person name="Deng Y."/>
            <person name="Parks D.H."/>
            <person name="Jiang X."/>
            <person name="Yin X."/>
            <person name="Woodcroft B.J."/>
            <person name="Tyson G.W."/>
            <person name="Hugenholtz P."/>
            <person name="Polz M.F."/>
            <person name="Zhang T."/>
        </authorList>
    </citation>
    <scope>NUCLEOTIDE SEQUENCE</scope>
    <source>
        <strain evidence="8">HKST-UBA01</strain>
    </source>
</reference>
<comment type="subcellular location">
    <subcellularLocation>
        <location evidence="1">Cell membrane</location>
        <topology evidence="1">Multi-pass membrane protein</topology>
    </subcellularLocation>
</comment>
<dbReference type="GO" id="GO:0005886">
    <property type="term" value="C:plasma membrane"/>
    <property type="evidence" value="ECO:0007669"/>
    <property type="project" value="UniProtKB-SubCell"/>
</dbReference>
<keyword evidence="6 7" id="KW-0472">Membrane</keyword>
<dbReference type="AlphaFoldDB" id="A0A956RQW3"/>
<dbReference type="Proteomes" id="UP000697710">
    <property type="component" value="Unassembled WGS sequence"/>
</dbReference>
<sequence>MAAFHGFGKLQGGPELWERIGANMGTLGLKFFPVFWGFMAMSSEFFGSILLALGLFFRPVAALLAFTMVVAMSRHLSLPPDAENAGWSGASHALELFSVYLALLLIGPGRYVLWRRSR</sequence>
<comment type="similarity">
    <text evidence="2">Belongs to the DoxX family.</text>
</comment>
<evidence type="ECO:0000256" key="3">
    <source>
        <dbReference type="ARBA" id="ARBA00022475"/>
    </source>
</evidence>
<evidence type="ECO:0000256" key="2">
    <source>
        <dbReference type="ARBA" id="ARBA00006679"/>
    </source>
</evidence>
<organism evidence="8 9">
    <name type="scientific">Eiseniibacteriota bacterium</name>
    <dbReference type="NCBI Taxonomy" id="2212470"/>
    <lineage>
        <taxon>Bacteria</taxon>
        <taxon>Candidatus Eiseniibacteriota</taxon>
    </lineage>
</organism>
<dbReference type="PANTHER" id="PTHR33452">
    <property type="entry name" value="OXIDOREDUCTASE CATD-RELATED"/>
    <property type="match status" value="1"/>
</dbReference>
<dbReference type="InterPro" id="IPR051907">
    <property type="entry name" value="DoxX-like_oxidoreductase"/>
</dbReference>
<feature type="transmembrane region" description="Helical" evidence="7">
    <location>
        <begin position="50"/>
        <end position="73"/>
    </location>
</feature>
<dbReference type="EMBL" id="JAGQHR010000274">
    <property type="protein sequence ID" value="MCA9727979.1"/>
    <property type="molecule type" value="Genomic_DNA"/>
</dbReference>
<keyword evidence="5 7" id="KW-1133">Transmembrane helix</keyword>
<comment type="caution">
    <text evidence="8">The sequence shown here is derived from an EMBL/GenBank/DDBJ whole genome shotgun (WGS) entry which is preliminary data.</text>
</comment>
<feature type="transmembrane region" description="Helical" evidence="7">
    <location>
        <begin position="20"/>
        <end position="38"/>
    </location>
</feature>
<keyword evidence="3" id="KW-1003">Cell membrane</keyword>
<proteinExistence type="inferred from homology"/>
<keyword evidence="4 7" id="KW-0812">Transmembrane</keyword>
<dbReference type="PANTHER" id="PTHR33452:SF1">
    <property type="entry name" value="INNER MEMBRANE PROTEIN YPHA-RELATED"/>
    <property type="match status" value="1"/>
</dbReference>